<dbReference type="Gene3D" id="2.60.120.380">
    <property type="match status" value="1"/>
</dbReference>
<feature type="compositionally biased region" description="Low complexity" evidence="1">
    <location>
        <begin position="571"/>
        <end position="623"/>
    </location>
</feature>
<dbReference type="AlphaFoldDB" id="A0A160T613"/>
<dbReference type="InterPro" id="IPR011050">
    <property type="entry name" value="Pectin_lyase_fold/virulence"/>
</dbReference>
<evidence type="ECO:0008006" key="4">
    <source>
        <dbReference type="Google" id="ProtNLM"/>
    </source>
</evidence>
<evidence type="ECO:0000313" key="2">
    <source>
        <dbReference type="EMBL" id="CUS05746.1"/>
    </source>
</evidence>
<dbReference type="EMBL" id="LN890656">
    <property type="protein sequence ID" value="CUS05746.1"/>
    <property type="molecule type" value="Genomic_DNA"/>
</dbReference>
<keyword evidence="3" id="KW-1185">Reference proteome</keyword>
<sequence>MDESNQYPNESARRRRWLASLLMRRDSRVWPRYARLIERLGRRPRGRRRPWQRRLVATLTGAGLLLALAGFGAWAAPDNVISVVDGEVGIANNGKCSLHEAIITANDTYDGRPISDCAAGNYNGADTIILPAGGLFTITGAGNSNPKYGDTGLPWIESAVIIEGNGATIQRPFSAGAFRLLAVSPSGDINLKNVTLSGGYAYLNSPYIYEGNYYHYAGMGGGILNLGALTLSGVTVRDNIAYSYYDSGMGGGIANLDTLVISASNILNNTATGAYGGVGGGIWNDDSLTILNSTVSGNRATGEYTSGGGIDNRGYLEIDGTQLIYNAATGYTAWGGGIDNSYYAIITTSLIAGNSAGIGSDLYGFAYGGGINNGYVLEMTNTTVSGNVVRKGAGGGINNLYQVTITNSTITGNANDGIDAGCTSADDEHKTIVRRSLVSGNAGHNIDSQDPLVNYAGCQPVVTLDSHNLIGNFGDPATRGVTPGFSDIVPPGGLGSILGVLGAHGGPTWSHALPAGSPAIDRAPSSVCSAAPVGGVDQRGQPRNRNGDGASSNNECDIGAYEFQPQVLPDTSTPTSTVTPTRTLTATPTPTRTRTPAGTATATSTGTLTSATPTATVTPTPTGTRPSVAAFRALVPLALYVPPTCFAGPNEEDPNNLQTEANGPLCNGQTYHGRPEDNYDVFYFDMAAAGPIAVELNDIAVAGGQLGLLSAGFTPIAYDVTPGDGFRISRANEPAGRYYIVVHTPAPDGGAGPYALRVTFATR</sequence>
<dbReference type="RefSeq" id="WP_095045116.1">
    <property type="nucleotide sequence ID" value="NZ_LN890656.1"/>
</dbReference>
<dbReference type="KEGG" id="pbf:CFX0092_B0212"/>
<gene>
    <name evidence="2" type="ORF">CFX0092_B0212</name>
</gene>
<organism evidence="2 3">
    <name type="scientific">Candidatus Promineifilum breve</name>
    <dbReference type="NCBI Taxonomy" id="1806508"/>
    <lineage>
        <taxon>Bacteria</taxon>
        <taxon>Bacillati</taxon>
        <taxon>Chloroflexota</taxon>
        <taxon>Ardenticatenia</taxon>
        <taxon>Candidatus Promineifilales</taxon>
        <taxon>Candidatus Promineifilaceae</taxon>
        <taxon>Candidatus Promineifilum</taxon>
    </lineage>
</organism>
<dbReference type="Proteomes" id="UP000215027">
    <property type="component" value="Chromosome II"/>
</dbReference>
<accession>A0A160T613</accession>
<dbReference type="SUPFAM" id="SSF51126">
    <property type="entry name" value="Pectin lyase-like"/>
    <property type="match status" value="1"/>
</dbReference>
<dbReference type="NCBIfam" id="NF041518">
    <property type="entry name" value="choice_anch_Q"/>
    <property type="match status" value="1"/>
</dbReference>
<feature type="region of interest" description="Disordered" evidence="1">
    <location>
        <begin position="522"/>
        <end position="623"/>
    </location>
</feature>
<evidence type="ECO:0000256" key="1">
    <source>
        <dbReference type="SAM" id="MobiDB-lite"/>
    </source>
</evidence>
<name>A0A160T613_9CHLR</name>
<dbReference type="OrthoDB" id="468608at2"/>
<proteinExistence type="predicted"/>
<dbReference type="SUPFAM" id="SSF89260">
    <property type="entry name" value="Collagen-binding domain"/>
    <property type="match status" value="1"/>
</dbReference>
<dbReference type="InterPro" id="IPR059226">
    <property type="entry name" value="Choice_anch_Q_dom"/>
</dbReference>
<evidence type="ECO:0000313" key="3">
    <source>
        <dbReference type="Proteomes" id="UP000215027"/>
    </source>
</evidence>
<protein>
    <recommendedName>
        <fullName evidence="4">CSLREA domain-containing protein</fullName>
    </recommendedName>
</protein>
<feature type="compositionally biased region" description="Polar residues" evidence="1">
    <location>
        <begin position="541"/>
        <end position="555"/>
    </location>
</feature>
<reference evidence="2" key="1">
    <citation type="submission" date="2016-01" db="EMBL/GenBank/DDBJ databases">
        <authorList>
            <person name="Mcilroy J.S."/>
            <person name="Karst M S."/>
            <person name="Albertsen M."/>
        </authorList>
    </citation>
    <scope>NUCLEOTIDE SEQUENCE</scope>
    <source>
        <strain evidence="2">Cfx-K</strain>
    </source>
</reference>